<evidence type="ECO:0000259" key="1">
    <source>
        <dbReference type="Pfam" id="PF00483"/>
    </source>
</evidence>
<evidence type="ECO:0000313" key="3">
    <source>
        <dbReference type="Proteomes" id="UP001594288"/>
    </source>
</evidence>
<name>A0ABV6YQI5_UNCEI</name>
<dbReference type="Gene3D" id="3.90.550.10">
    <property type="entry name" value="Spore Coat Polysaccharide Biosynthesis Protein SpsA, Chain A"/>
    <property type="match status" value="1"/>
</dbReference>
<dbReference type="Proteomes" id="UP001594288">
    <property type="component" value="Unassembled WGS sequence"/>
</dbReference>
<organism evidence="2 3">
    <name type="scientific">Eiseniibacteriota bacterium</name>
    <dbReference type="NCBI Taxonomy" id="2212470"/>
    <lineage>
        <taxon>Bacteria</taxon>
        <taxon>Candidatus Eiseniibacteriota</taxon>
    </lineage>
</organism>
<keyword evidence="3" id="KW-1185">Reference proteome</keyword>
<reference evidence="2 3" key="1">
    <citation type="submission" date="2024-09" db="EMBL/GenBank/DDBJ databases">
        <authorList>
            <person name="D'Angelo T."/>
        </authorList>
    </citation>
    <scope>NUCLEOTIDE SEQUENCE [LARGE SCALE GENOMIC DNA]</scope>
    <source>
        <strain evidence="2">SAG AM-311-F02</strain>
    </source>
</reference>
<dbReference type="EMBL" id="JBHPEI010000112">
    <property type="protein sequence ID" value="MFC1800308.1"/>
    <property type="molecule type" value="Genomic_DNA"/>
</dbReference>
<dbReference type="PANTHER" id="PTHR42883:SF2">
    <property type="entry name" value="THYMIDYLYLTRANSFERASE"/>
    <property type="match status" value="1"/>
</dbReference>
<dbReference type="SUPFAM" id="SSF53448">
    <property type="entry name" value="Nucleotide-diphospho-sugar transferases"/>
    <property type="match status" value="1"/>
</dbReference>
<dbReference type="InterPro" id="IPR029044">
    <property type="entry name" value="Nucleotide-diphossugar_trans"/>
</dbReference>
<dbReference type="PANTHER" id="PTHR42883">
    <property type="entry name" value="GLUCOSE-1-PHOSPHATE THYMIDYLTRANSFERASE"/>
    <property type="match status" value="1"/>
</dbReference>
<dbReference type="Pfam" id="PF00483">
    <property type="entry name" value="NTP_transferase"/>
    <property type="match status" value="1"/>
</dbReference>
<feature type="domain" description="Nucleotidyl transferase" evidence="1">
    <location>
        <begin position="2"/>
        <end position="231"/>
    </location>
</feature>
<accession>A0ABV6YQI5</accession>
<sequence length="324" mass="34996">MKAVIPVAGEGTRLRPHTHTVPKPLLRVAGKPILGHILDDVVALGIREVVLVVGYRGENIVDYVRANYDLELSFVEQTERLGLGHAIHLSKEFVGDEPVLILLGDTIFKGDLKKMVASGGNSIGVKRVPDPERFGIAEIEGSRIVSLVEKPEKPRSDLAVAGIYSITDSAVLYGALDSLISSGRRTKGEFQLTDALNMMIEKGSELKCFEVEGWYDCGKPETLLETNRALLELACPRVEIPGSILIDPVCIGENVVIESSVIGPFVSVAENAIIKRSIIRNSIVGESAVVEDGLLDSSLIGDRAVVKGTFKRLNVGDSSEIDFT</sequence>
<protein>
    <submittedName>
        <fullName evidence="2">Sugar phosphate nucleotidyltransferase</fullName>
    </submittedName>
</protein>
<evidence type="ECO:0000313" key="2">
    <source>
        <dbReference type="EMBL" id="MFC1800308.1"/>
    </source>
</evidence>
<dbReference type="Gene3D" id="2.160.10.10">
    <property type="entry name" value="Hexapeptide repeat proteins"/>
    <property type="match status" value="1"/>
</dbReference>
<dbReference type="InterPro" id="IPR005835">
    <property type="entry name" value="NTP_transferase_dom"/>
</dbReference>
<comment type="caution">
    <text evidence="2">The sequence shown here is derived from an EMBL/GenBank/DDBJ whole genome shotgun (WGS) entry which is preliminary data.</text>
</comment>
<gene>
    <name evidence="2" type="ORF">ACFL2Z_05335</name>
</gene>
<proteinExistence type="predicted"/>